<dbReference type="InterPro" id="IPR024983">
    <property type="entry name" value="CHAT_dom"/>
</dbReference>
<keyword evidence="1" id="KW-0175">Coiled coil</keyword>
<dbReference type="eggNOG" id="COG0457">
    <property type="taxonomic scope" value="Bacteria"/>
</dbReference>
<dbReference type="OrthoDB" id="459488at2"/>
<feature type="domain" description="CHAT" evidence="2">
    <location>
        <begin position="549"/>
        <end position="907"/>
    </location>
</feature>
<evidence type="ECO:0000313" key="4">
    <source>
        <dbReference type="Proteomes" id="UP000001191"/>
    </source>
</evidence>
<dbReference type="SUPFAM" id="SSF48452">
    <property type="entry name" value="TPR-like"/>
    <property type="match status" value="2"/>
</dbReference>
<evidence type="ECO:0000313" key="3">
    <source>
        <dbReference type="EMBL" id="ACC80971.1"/>
    </source>
</evidence>
<accession>B2J8J4</accession>
<dbReference type="InterPro" id="IPR019734">
    <property type="entry name" value="TPR_rpt"/>
</dbReference>
<proteinExistence type="predicted"/>
<sequence length="907" mass="105110">MSLLEHILQKVLEKIASVIAVFSQLFLYFPCGRKASNIEIAIAGYKLLQEKFYTREAFPQDWAWIQNELGCAYNCRIRGETAENLELAIEAFKSALPIYIGGRFSNEWAKTQTNLGITYCYRLRGDKNNNLEAAIKSFELALQVYSCEGFPENWAWTQNQIGYAYMQLEKEDVNNIEKAIQAFELALQVYTVDKFTSDWAITQNNLANAYLKRQQGNKEDNLEQAIHIFNSVLKKLINKQYPSQWAKIKNNLGMAYIKRKNGYKKDNLKLAVQAFESALQIYNSDDFPHEWATTQGNIGYAYQNAENYTKAHTAFAAAINIAESLRAEIISGSGIEVDKQKLAEEWNPYYQNIIEVCLELAQDQPQYFADAMEYAELSKSRNLVELLTTKNLYPKEDFYDRQGKQEYYERHCKELDELRRKNSSKQRQKESQEELKSLRKKRDELLKEINYIDKTFKFTQKVNKISFSEMQALVKEDTVLIEWYITNSKIITFIVKHNKESEIKNIPLVLTFSSEDLDSLISLCKQYLQAYYATDKEKWQSKLNSQFRELAKILHIEEILSHIPETCNRLILVPHRFLHLLPLHALPLSEEQNKCLLDEFEGGVRYAPSCQLLQLSQRLQRTEFSNLFAVQNPKNVLASLKYAKLEVDVIRSFFSSNYVLQETDASEVTLKVSENLPSSHCCHFCCHGEFDLKSPLESALLLAEHGSETQKEDGRLTLAEIFGLTLDKCRLVTLSGCETGMVDPDSISDEYIGLPSSFLFAGSPSIVASLWKVNDISTALLMIKFYENLIEHWNKSSELEESAVAIALNKAQIWLRDLTRTQFKQSIEQWTKQPLEQWIESLSLNYIDQFNLRSFFSTRTELEQWIENLSIRRTDKFYLERSLLQHQDEEQPFCQPYHWAAFCAIGQ</sequence>
<dbReference type="Gene3D" id="1.25.40.10">
    <property type="entry name" value="Tetratricopeptide repeat domain"/>
    <property type="match status" value="2"/>
</dbReference>
<dbReference type="AlphaFoldDB" id="B2J8J4"/>
<evidence type="ECO:0000259" key="2">
    <source>
        <dbReference type="Pfam" id="PF12770"/>
    </source>
</evidence>
<dbReference type="InterPro" id="IPR011990">
    <property type="entry name" value="TPR-like_helical_dom_sf"/>
</dbReference>
<dbReference type="EMBL" id="CP001037">
    <property type="protein sequence ID" value="ACC80971.1"/>
    <property type="molecule type" value="Genomic_DNA"/>
</dbReference>
<feature type="coiled-coil region" evidence="1">
    <location>
        <begin position="408"/>
        <end position="455"/>
    </location>
</feature>
<dbReference type="Proteomes" id="UP000001191">
    <property type="component" value="Chromosome"/>
</dbReference>
<dbReference type="eggNOG" id="COG4995">
    <property type="taxonomic scope" value="Bacteria"/>
</dbReference>
<reference evidence="3 4" key="2">
    <citation type="journal article" date="2013" name="Plant Physiol.">
        <title>A Nostoc punctiforme Sugar Transporter Necessary to Establish a Cyanobacterium-Plant Symbiosis.</title>
        <authorList>
            <person name="Ekman M."/>
            <person name="Picossi S."/>
            <person name="Campbell E.L."/>
            <person name="Meeks J.C."/>
            <person name="Flores E."/>
        </authorList>
    </citation>
    <scope>NUCLEOTIDE SEQUENCE [LARGE SCALE GENOMIC DNA]</scope>
    <source>
        <strain evidence="4">ATCC 29133 / PCC 73102</strain>
    </source>
</reference>
<dbReference type="Pfam" id="PF12770">
    <property type="entry name" value="CHAT"/>
    <property type="match status" value="1"/>
</dbReference>
<feature type="coiled-coil region" evidence="1">
    <location>
        <begin position="128"/>
        <end position="186"/>
    </location>
</feature>
<dbReference type="SMART" id="SM00028">
    <property type="entry name" value="TPR"/>
    <property type="match status" value="4"/>
</dbReference>
<keyword evidence="4" id="KW-1185">Reference proteome</keyword>
<dbReference type="Pfam" id="PF14938">
    <property type="entry name" value="SNAP"/>
    <property type="match status" value="1"/>
</dbReference>
<reference evidence="4" key="1">
    <citation type="submission" date="2008-04" db="EMBL/GenBank/DDBJ databases">
        <title>Complete sequence of chromosome of Nostoc punctiforme ATCC 29133.</title>
        <authorList>
            <consortium name="US DOE Joint Genome Institute"/>
            <person name="Copeland A."/>
            <person name="Lucas S."/>
            <person name="Lapidus A."/>
            <person name="Glavina del Rio T."/>
            <person name="Dalin E."/>
            <person name="Tice H."/>
            <person name="Pitluck S."/>
            <person name="Chain P."/>
            <person name="Malfatti S."/>
            <person name="Shin M."/>
            <person name="Vergez L."/>
            <person name="Schmutz J."/>
            <person name="Larimer F."/>
            <person name="Land M."/>
            <person name="Hauser L."/>
            <person name="Kyrpides N."/>
            <person name="Kim E."/>
            <person name="Meeks J.C."/>
            <person name="Elhai J."/>
            <person name="Campbell E.L."/>
            <person name="Thiel T."/>
            <person name="Longmire J."/>
            <person name="Potts M."/>
            <person name="Atlas R."/>
        </authorList>
    </citation>
    <scope>NUCLEOTIDE SEQUENCE [LARGE SCALE GENOMIC DNA]</scope>
    <source>
        <strain evidence="4">ATCC 29133 / PCC 73102</strain>
    </source>
</reference>
<dbReference type="KEGG" id="npu:Npun_R2406"/>
<protein>
    <submittedName>
        <fullName evidence="3">TPR repeat-containing protein</fullName>
    </submittedName>
</protein>
<dbReference type="EnsemblBacteria" id="ACC80971">
    <property type="protein sequence ID" value="ACC80971"/>
    <property type="gene ID" value="Npun_R2406"/>
</dbReference>
<name>B2J8J4_NOSP7</name>
<evidence type="ECO:0000256" key="1">
    <source>
        <dbReference type="SAM" id="Coils"/>
    </source>
</evidence>
<dbReference type="PhylomeDB" id="B2J8J4"/>
<gene>
    <name evidence="3" type="ordered locus">Npun_R2406</name>
</gene>
<dbReference type="STRING" id="63737.Npun_R2406"/>
<organism evidence="3 4">
    <name type="scientific">Nostoc punctiforme (strain ATCC 29133 / PCC 73102)</name>
    <dbReference type="NCBI Taxonomy" id="63737"/>
    <lineage>
        <taxon>Bacteria</taxon>
        <taxon>Bacillati</taxon>
        <taxon>Cyanobacteriota</taxon>
        <taxon>Cyanophyceae</taxon>
        <taxon>Nostocales</taxon>
        <taxon>Nostocaceae</taxon>
        <taxon>Nostoc</taxon>
    </lineage>
</organism>
<dbReference type="PANTHER" id="PTHR10098">
    <property type="entry name" value="RAPSYN-RELATED"/>
    <property type="match status" value="1"/>
</dbReference>
<dbReference type="RefSeq" id="WP_012408965.1">
    <property type="nucleotide sequence ID" value="NC_010628.1"/>
</dbReference>
<dbReference type="HOGENOM" id="CLU_003728_15_1_3"/>